<dbReference type="Proteomes" id="UP000183832">
    <property type="component" value="Unassembled WGS sequence"/>
</dbReference>
<reference evidence="1 2" key="1">
    <citation type="submission" date="2015-04" db="EMBL/GenBank/DDBJ databases">
        <authorList>
            <person name="Syromyatnikov M.Y."/>
            <person name="Popov V.N."/>
        </authorList>
    </citation>
    <scope>NUCLEOTIDE SEQUENCE [LARGE SCALE GENOMIC DNA]</scope>
</reference>
<evidence type="ECO:0000313" key="2">
    <source>
        <dbReference type="Proteomes" id="UP000183832"/>
    </source>
</evidence>
<name>A0A1J1I0D6_9DIPT</name>
<organism evidence="1 2">
    <name type="scientific">Clunio marinus</name>
    <dbReference type="NCBI Taxonomy" id="568069"/>
    <lineage>
        <taxon>Eukaryota</taxon>
        <taxon>Metazoa</taxon>
        <taxon>Ecdysozoa</taxon>
        <taxon>Arthropoda</taxon>
        <taxon>Hexapoda</taxon>
        <taxon>Insecta</taxon>
        <taxon>Pterygota</taxon>
        <taxon>Neoptera</taxon>
        <taxon>Endopterygota</taxon>
        <taxon>Diptera</taxon>
        <taxon>Nematocera</taxon>
        <taxon>Chironomoidea</taxon>
        <taxon>Chironomidae</taxon>
        <taxon>Clunio</taxon>
    </lineage>
</organism>
<protein>
    <submittedName>
        <fullName evidence="1">CLUMA_CG007334, isoform A</fullName>
    </submittedName>
</protein>
<gene>
    <name evidence="1" type="ORF">CLUMA_CG007334</name>
</gene>
<keyword evidence="2" id="KW-1185">Reference proteome</keyword>
<sequence>MLFLDVYRNITAYNLHCWSLTAPVLYHKFYDIFVKFPHKKTSVFSRSSYVKQEKNKKPLVELSLFNSPEKAEIHLFCEKFIMNKLPVALGRINLQMSFLINHSYIVIFKTKQISLIYYHLSTC</sequence>
<proteinExistence type="predicted"/>
<evidence type="ECO:0000313" key="1">
    <source>
        <dbReference type="EMBL" id="CRK93807.1"/>
    </source>
</evidence>
<accession>A0A1J1I0D6</accession>
<dbReference type="EMBL" id="CVRI01000038">
    <property type="protein sequence ID" value="CRK93807.1"/>
    <property type="molecule type" value="Genomic_DNA"/>
</dbReference>
<dbReference type="AlphaFoldDB" id="A0A1J1I0D6"/>